<dbReference type="SUPFAM" id="SSF117457">
    <property type="entry name" value="FumA C-terminal domain-like"/>
    <property type="match status" value="1"/>
</dbReference>
<gene>
    <name evidence="4" type="ORF">H8Z77_01070</name>
</gene>
<dbReference type="NCBIfam" id="TIGR00723">
    <property type="entry name" value="ttdB_fumA_fumB"/>
    <property type="match status" value="1"/>
</dbReference>
<name>A0ABR7INE3_9CLOT</name>
<evidence type="ECO:0000313" key="4">
    <source>
        <dbReference type="EMBL" id="MBC5786618.1"/>
    </source>
</evidence>
<dbReference type="InterPro" id="IPR036660">
    <property type="entry name" value="Fe-S_hydroAse_TtdB_cat_sf"/>
</dbReference>
<sequence>MAEYHITTEQLKEFAPTLNVRDRVYLSGVVYTSRDAAHKRIFEYMEQGKELPFRMDGAVIYYAGPTPAKPGMAIGSCGPTTSSRMDRFAPKLLDMGLAAMVGKGERNQEVIDSIIRNQAVYLCAIGGAGALACKHITSCKVIAFDDLGCESVKELIFDEFPLTVTIDCHGGNIFEH</sequence>
<dbReference type="EMBL" id="JACOQK010000001">
    <property type="protein sequence ID" value="MBC5786618.1"/>
    <property type="molecule type" value="Genomic_DNA"/>
</dbReference>
<protein>
    <submittedName>
        <fullName evidence="4">Fumarate hydratase C-terminal domain-containing protein</fullName>
    </submittedName>
</protein>
<feature type="domain" description="Fe-S hydro-lyase tartrate dehydratase beta-type catalytic" evidence="3">
    <location>
        <begin position="8"/>
        <end position="175"/>
    </location>
</feature>
<dbReference type="PANTHER" id="PTHR43351">
    <property type="entry name" value="L(+)-TARTRATE DEHYDRATASE SUBUNIT BETA"/>
    <property type="match status" value="1"/>
</dbReference>
<dbReference type="RefSeq" id="WP_186995894.1">
    <property type="nucleotide sequence ID" value="NZ_JACOQK010000001.1"/>
</dbReference>
<evidence type="ECO:0000256" key="2">
    <source>
        <dbReference type="ARBA" id="ARBA00023239"/>
    </source>
</evidence>
<dbReference type="InterPro" id="IPR004647">
    <property type="entry name" value="Fe-S_hydro-lyase_TtdB-typ_cat"/>
</dbReference>
<organism evidence="4 5">
    <name type="scientific">Clostridium facile</name>
    <dbReference type="NCBI Taxonomy" id="2763035"/>
    <lineage>
        <taxon>Bacteria</taxon>
        <taxon>Bacillati</taxon>
        <taxon>Bacillota</taxon>
        <taxon>Clostridia</taxon>
        <taxon>Eubacteriales</taxon>
        <taxon>Clostridiaceae</taxon>
        <taxon>Clostridium</taxon>
    </lineage>
</organism>
<evidence type="ECO:0000259" key="3">
    <source>
        <dbReference type="Pfam" id="PF05683"/>
    </source>
</evidence>
<dbReference type="Pfam" id="PF05683">
    <property type="entry name" value="Fumerase_C"/>
    <property type="match status" value="1"/>
</dbReference>
<comment type="similarity">
    <text evidence="1">Belongs to the class-I fumarase family.</text>
</comment>
<evidence type="ECO:0000256" key="1">
    <source>
        <dbReference type="ARBA" id="ARBA00008876"/>
    </source>
</evidence>
<dbReference type="Gene3D" id="3.20.130.10">
    <property type="entry name" value="Fe-S hydro-lyase, tartrate dehydratase beta-type, catalytic domain"/>
    <property type="match status" value="1"/>
</dbReference>
<evidence type="ECO:0000313" key="5">
    <source>
        <dbReference type="Proteomes" id="UP000649151"/>
    </source>
</evidence>
<reference evidence="4 5" key="1">
    <citation type="submission" date="2020-08" db="EMBL/GenBank/DDBJ databases">
        <title>Genome public.</title>
        <authorList>
            <person name="Liu C."/>
            <person name="Sun Q."/>
        </authorList>
    </citation>
    <scope>NUCLEOTIDE SEQUENCE [LARGE SCALE GENOMIC DNA]</scope>
    <source>
        <strain evidence="4 5">NSJ-27</strain>
    </source>
</reference>
<keyword evidence="5" id="KW-1185">Reference proteome</keyword>
<keyword evidence="2" id="KW-0456">Lyase</keyword>
<accession>A0ABR7INE3</accession>
<dbReference type="PANTHER" id="PTHR43351:SF2">
    <property type="entry name" value="L(+)-TARTRATE DEHYDRATASE SUBUNIT BETA-RELATED"/>
    <property type="match status" value="1"/>
</dbReference>
<proteinExistence type="inferred from homology"/>
<dbReference type="Proteomes" id="UP000649151">
    <property type="component" value="Unassembled WGS sequence"/>
</dbReference>
<comment type="caution">
    <text evidence="4">The sequence shown here is derived from an EMBL/GenBank/DDBJ whole genome shotgun (WGS) entry which is preliminary data.</text>
</comment>